<dbReference type="Gene3D" id="2.120.10.30">
    <property type="entry name" value="TolB, C-terminal domain"/>
    <property type="match status" value="2"/>
</dbReference>
<dbReference type="EMBL" id="JACJSI010000180">
    <property type="protein sequence ID" value="MBD2534622.1"/>
    <property type="molecule type" value="Genomic_DNA"/>
</dbReference>
<dbReference type="InterPro" id="IPR011659">
    <property type="entry name" value="WD40"/>
</dbReference>
<reference evidence="2 3" key="1">
    <citation type="journal article" date="2020" name="ISME J.">
        <title>Comparative genomics reveals insights into cyanobacterial evolution and habitat adaptation.</title>
        <authorList>
            <person name="Chen M.Y."/>
            <person name="Teng W.K."/>
            <person name="Zhao L."/>
            <person name="Hu C.X."/>
            <person name="Zhou Y.K."/>
            <person name="Han B.P."/>
            <person name="Song L.R."/>
            <person name="Shu W.S."/>
        </authorList>
    </citation>
    <scope>NUCLEOTIDE SEQUENCE [LARGE SCALE GENOMIC DNA]</scope>
    <source>
        <strain evidence="2 3">FACHB-838</strain>
    </source>
</reference>
<dbReference type="Pfam" id="PF07676">
    <property type="entry name" value="PD40"/>
    <property type="match status" value="3"/>
</dbReference>
<dbReference type="InterPro" id="IPR011042">
    <property type="entry name" value="6-blade_b-propeller_TolB-like"/>
</dbReference>
<accession>A0ABR8DYR9</accession>
<sequence>MMHLIKFLALILLGLLSTTIFNFSNAVIAAPKVSQDNRLTFVAAKEGPKFETNIYTIQTNGSARRQLTKNLNVYPTIVWLNNGKRLAFFNDAYDVYTMNADGSKLTKIFSGAGCKADSIEIQWLLNGQKLAIKESCDGSTLEDTGSVSLYLSDTTGTQGTKLIQRWEVGGIPPKTEISSSLYLSPNGQQVVFFKDKSIWQMNTDGSNLTELTNAPGNDYSSQVIWSLDGTQIAISSGKGNNQPIYLLNVKNKTLTSLSDEHQKTAYSGIISWSPDGTKVAYYHEQGEEYSGKKLDIFVLDVKQKNVRKLTSKPGEYSELQWSPDSKLIAFTSGDYSQKKLYTISIDRLKLTQLASQLPPSEINSFNWSLDGKKIAFIKTEKTKKKPDGQSVLYVSNRDGSKLTKLSKSDDSYIFGQIWQP</sequence>
<dbReference type="RefSeq" id="WP_190945304.1">
    <property type="nucleotide sequence ID" value="NZ_JACJSI010000180.1"/>
</dbReference>
<dbReference type="PANTHER" id="PTHR36842">
    <property type="entry name" value="PROTEIN TOLB HOMOLOG"/>
    <property type="match status" value="1"/>
</dbReference>
<protein>
    <submittedName>
        <fullName evidence="2">PD40 domain-containing protein</fullName>
    </submittedName>
</protein>
<dbReference type="Proteomes" id="UP000623440">
    <property type="component" value="Unassembled WGS sequence"/>
</dbReference>
<dbReference type="PANTHER" id="PTHR36842:SF1">
    <property type="entry name" value="PROTEIN TOLB"/>
    <property type="match status" value="1"/>
</dbReference>
<evidence type="ECO:0000256" key="1">
    <source>
        <dbReference type="ARBA" id="ARBA00009820"/>
    </source>
</evidence>
<keyword evidence="3" id="KW-1185">Reference proteome</keyword>
<evidence type="ECO:0000313" key="2">
    <source>
        <dbReference type="EMBL" id="MBD2534622.1"/>
    </source>
</evidence>
<organism evidence="2 3">
    <name type="scientific">Nostoc flagelliforme FACHB-838</name>
    <dbReference type="NCBI Taxonomy" id="2692904"/>
    <lineage>
        <taxon>Bacteria</taxon>
        <taxon>Bacillati</taxon>
        <taxon>Cyanobacteriota</taxon>
        <taxon>Cyanophyceae</taxon>
        <taxon>Nostocales</taxon>
        <taxon>Nostocaceae</taxon>
        <taxon>Nostoc</taxon>
    </lineage>
</organism>
<comment type="caution">
    <text evidence="2">The sequence shown here is derived from an EMBL/GenBank/DDBJ whole genome shotgun (WGS) entry which is preliminary data.</text>
</comment>
<gene>
    <name evidence="2" type="ORF">H6G97_36165</name>
</gene>
<dbReference type="SUPFAM" id="SSF82171">
    <property type="entry name" value="DPP6 N-terminal domain-like"/>
    <property type="match status" value="1"/>
</dbReference>
<evidence type="ECO:0000313" key="3">
    <source>
        <dbReference type="Proteomes" id="UP000623440"/>
    </source>
</evidence>
<name>A0ABR8DYR9_9NOSO</name>
<proteinExistence type="inferred from homology"/>
<comment type="similarity">
    <text evidence="1">Belongs to the TolB family.</text>
</comment>